<dbReference type="CDD" id="cd06558">
    <property type="entry name" value="crotonase-like"/>
    <property type="match status" value="1"/>
</dbReference>
<comment type="caution">
    <text evidence="3">The sequence shown here is derived from an EMBL/GenBank/DDBJ whole genome shotgun (WGS) entry which is preliminary data.</text>
</comment>
<dbReference type="EMBL" id="JACIDZ010000008">
    <property type="protein sequence ID" value="MBB4122746.1"/>
    <property type="molecule type" value="Genomic_DNA"/>
</dbReference>
<dbReference type="InterPro" id="IPR011968">
    <property type="entry name" value="PaaB1"/>
</dbReference>
<dbReference type="InterPro" id="IPR001753">
    <property type="entry name" value="Enoyl-CoA_hydra/iso"/>
</dbReference>
<keyword evidence="2" id="KW-0456">Lyase</keyword>
<dbReference type="NCBIfam" id="TIGR02280">
    <property type="entry name" value="PaaB1"/>
    <property type="match status" value="1"/>
</dbReference>
<comment type="similarity">
    <text evidence="1">Belongs to the enoyl-CoA hydratase/isomerase family.</text>
</comment>
<dbReference type="EC" id="5.3.3.18" evidence="3"/>
<protein>
    <submittedName>
        <fullName evidence="3">2-(1,2-epoxy-1,2-dihydrophenyl)acetyl-CoA isomerase</fullName>
        <ecNumber evidence="3">5.3.3.18</ecNumber>
    </submittedName>
</protein>
<proteinExistence type="inferred from homology"/>
<dbReference type="Gene3D" id="3.90.226.10">
    <property type="entry name" value="2-enoyl-CoA Hydratase, Chain A, domain 1"/>
    <property type="match status" value="1"/>
</dbReference>
<dbReference type="GO" id="GO:0016836">
    <property type="term" value="F:hydro-lyase activity"/>
    <property type="evidence" value="ECO:0007669"/>
    <property type="project" value="UniProtKB-ARBA"/>
</dbReference>
<sequence length="264" mass="28384">MTDNQTVLVTLKDGVLGVTLNRPDKLNSFNVDMHLALRAALQRAHDEADIRAVLLTGAGRAFSAGQDLGDRDPRKMTEKPDLGETLETYYNPTLRLIRSLEKPVIAAVNGVAAGAGANIAFACDIVFAAKSAKFIQAFSKIGLIPDAGGSWSLTRALGEPRAKALAMTAEPLIAEKAEDWGLIWKAVEDEKLMEEASGLATRLAGGPTKGLGLTKRLIQAASEHDLSTHLDMERDCQREAGRTDDYAEGVTAFLEKRAPVFKGK</sequence>
<dbReference type="Proteomes" id="UP000530571">
    <property type="component" value="Unassembled WGS sequence"/>
</dbReference>
<dbReference type="PANTHER" id="PTHR43459:SF1">
    <property type="entry name" value="EG:BACN32G11.4 PROTEIN"/>
    <property type="match status" value="1"/>
</dbReference>
<evidence type="ECO:0000256" key="2">
    <source>
        <dbReference type="ARBA" id="ARBA00023239"/>
    </source>
</evidence>
<name>A0A7W6KK53_9HYPH</name>
<keyword evidence="3" id="KW-0413">Isomerase</keyword>
<evidence type="ECO:0000313" key="4">
    <source>
        <dbReference type="Proteomes" id="UP000530571"/>
    </source>
</evidence>
<dbReference type="RefSeq" id="WP_183487008.1">
    <property type="nucleotide sequence ID" value="NZ_JACIDZ010000008.1"/>
</dbReference>
<dbReference type="InterPro" id="IPR014748">
    <property type="entry name" value="Enoyl-CoA_hydra_C"/>
</dbReference>
<gene>
    <name evidence="3" type="ORF">GGR30_002680</name>
</gene>
<dbReference type="GO" id="GO:0010124">
    <property type="term" value="P:phenylacetate catabolic process"/>
    <property type="evidence" value="ECO:0007669"/>
    <property type="project" value="InterPro"/>
</dbReference>
<dbReference type="FunFam" id="1.10.12.10:FF:000001">
    <property type="entry name" value="Probable enoyl-CoA hydratase, mitochondrial"/>
    <property type="match status" value="1"/>
</dbReference>
<dbReference type="Gene3D" id="1.10.12.10">
    <property type="entry name" value="Lyase 2-enoyl-coa Hydratase, Chain A, domain 2"/>
    <property type="match status" value="1"/>
</dbReference>
<dbReference type="Pfam" id="PF00378">
    <property type="entry name" value="ECH_1"/>
    <property type="match status" value="1"/>
</dbReference>
<dbReference type="PANTHER" id="PTHR43459">
    <property type="entry name" value="ENOYL-COA HYDRATASE"/>
    <property type="match status" value="1"/>
</dbReference>
<organism evidence="3 4">
    <name type="scientific">Martelella radicis</name>
    <dbReference type="NCBI Taxonomy" id="1397476"/>
    <lineage>
        <taxon>Bacteria</taxon>
        <taxon>Pseudomonadati</taxon>
        <taxon>Pseudomonadota</taxon>
        <taxon>Alphaproteobacteria</taxon>
        <taxon>Hyphomicrobiales</taxon>
        <taxon>Aurantimonadaceae</taxon>
        <taxon>Martelella</taxon>
    </lineage>
</organism>
<dbReference type="GO" id="GO:0016853">
    <property type="term" value="F:isomerase activity"/>
    <property type="evidence" value="ECO:0007669"/>
    <property type="project" value="UniProtKB-KW"/>
</dbReference>
<accession>A0A7W6KK53</accession>
<dbReference type="InterPro" id="IPR029045">
    <property type="entry name" value="ClpP/crotonase-like_dom_sf"/>
</dbReference>
<evidence type="ECO:0000256" key="1">
    <source>
        <dbReference type="ARBA" id="ARBA00005254"/>
    </source>
</evidence>
<dbReference type="SUPFAM" id="SSF52096">
    <property type="entry name" value="ClpP/crotonase"/>
    <property type="match status" value="1"/>
</dbReference>
<dbReference type="AlphaFoldDB" id="A0A7W6KK53"/>
<keyword evidence="4" id="KW-1185">Reference proteome</keyword>
<evidence type="ECO:0000313" key="3">
    <source>
        <dbReference type="EMBL" id="MBB4122746.1"/>
    </source>
</evidence>
<reference evidence="3 4" key="1">
    <citation type="submission" date="2020-08" db="EMBL/GenBank/DDBJ databases">
        <title>Genomic Encyclopedia of Type Strains, Phase IV (KMG-IV): sequencing the most valuable type-strain genomes for metagenomic binning, comparative biology and taxonomic classification.</title>
        <authorList>
            <person name="Goeker M."/>
        </authorList>
    </citation>
    <scope>NUCLEOTIDE SEQUENCE [LARGE SCALE GENOMIC DNA]</scope>
    <source>
        <strain evidence="3 4">DSM 28101</strain>
    </source>
</reference>